<reference evidence="2 3" key="1">
    <citation type="submission" date="2019-03" db="EMBL/GenBank/DDBJ databases">
        <authorList>
            <person name="Yang Y."/>
        </authorList>
    </citation>
    <scope>NUCLEOTIDE SEQUENCE [LARGE SCALE GENOMIC DNA]</scope>
    <source>
        <strain evidence="2 3">ASL-1</strain>
    </source>
</reference>
<evidence type="ECO:0000259" key="1">
    <source>
        <dbReference type="Pfam" id="PF20037"/>
    </source>
</evidence>
<accession>A0A4Y8LHU4</accession>
<dbReference type="InterPro" id="IPR045515">
    <property type="entry name" value="DUF6440"/>
</dbReference>
<gene>
    <name evidence="2" type="ORF">E2626_06920</name>
</gene>
<evidence type="ECO:0000313" key="3">
    <source>
        <dbReference type="Proteomes" id="UP000297776"/>
    </source>
</evidence>
<feature type="domain" description="DUF6440" evidence="1">
    <location>
        <begin position="14"/>
        <end position="65"/>
    </location>
</feature>
<protein>
    <recommendedName>
        <fullName evidence="1">DUF6440 domain-containing protein</fullName>
    </recommendedName>
</protein>
<dbReference type="AlphaFoldDB" id="A0A4Y8LHU4"/>
<proteinExistence type="predicted"/>
<dbReference type="EMBL" id="SORX01000003">
    <property type="protein sequence ID" value="TFE02304.1"/>
    <property type="molecule type" value="Genomic_DNA"/>
</dbReference>
<evidence type="ECO:0000313" key="2">
    <source>
        <dbReference type="EMBL" id="TFE02304.1"/>
    </source>
</evidence>
<dbReference type="Proteomes" id="UP000297776">
    <property type="component" value="Unassembled WGS sequence"/>
</dbReference>
<sequence>MLFKKRIKETEVDRFEVKSIQNLPELGRVTILIDRETGVHYLHTWVGTGSGITPLLDENGQVVIDQNRS</sequence>
<dbReference type="Pfam" id="PF20037">
    <property type="entry name" value="DUF6440"/>
    <property type="match status" value="1"/>
</dbReference>
<dbReference type="RefSeq" id="WP_134381005.1">
    <property type="nucleotide sequence ID" value="NZ_SORX01000003.1"/>
</dbReference>
<keyword evidence="3" id="KW-1185">Reference proteome</keyword>
<dbReference type="OrthoDB" id="9135364at2"/>
<organism evidence="2 3">
    <name type="scientific">Jeotgalibacillus salarius</name>
    <dbReference type="NCBI Taxonomy" id="546023"/>
    <lineage>
        <taxon>Bacteria</taxon>
        <taxon>Bacillati</taxon>
        <taxon>Bacillota</taxon>
        <taxon>Bacilli</taxon>
        <taxon>Bacillales</taxon>
        <taxon>Caryophanaceae</taxon>
        <taxon>Jeotgalibacillus</taxon>
    </lineage>
</organism>
<name>A0A4Y8LHU4_9BACL</name>
<comment type="caution">
    <text evidence="2">The sequence shown here is derived from an EMBL/GenBank/DDBJ whole genome shotgun (WGS) entry which is preliminary data.</text>
</comment>